<dbReference type="PANTHER" id="PTHR40841:SF2">
    <property type="entry name" value="SIDEROPHORE-DEGRADING ESTERASE (EUROFUNG)"/>
    <property type="match status" value="1"/>
</dbReference>
<dbReference type="PANTHER" id="PTHR40841">
    <property type="entry name" value="SIDEROPHORE TRIACETYLFUSARININE C ESTERASE"/>
    <property type="match status" value="1"/>
</dbReference>
<dbReference type="AlphaFoldDB" id="A0A7W5Z1D7"/>
<dbReference type="Gene3D" id="3.40.50.1820">
    <property type="entry name" value="alpha/beta hydrolase"/>
    <property type="match status" value="1"/>
</dbReference>
<evidence type="ECO:0000313" key="3">
    <source>
        <dbReference type="EMBL" id="MBB3808067.1"/>
    </source>
</evidence>
<gene>
    <name evidence="3" type="ORF">FHS81_000121</name>
</gene>
<reference evidence="3 4" key="1">
    <citation type="submission" date="2020-08" db="EMBL/GenBank/DDBJ databases">
        <title>Genomic Encyclopedia of Type Strains, Phase IV (KMG-IV): sequencing the most valuable type-strain genomes for metagenomic binning, comparative biology and taxonomic classification.</title>
        <authorList>
            <person name="Goeker M."/>
        </authorList>
    </citation>
    <scope>NUCLEOTIDE SEQUENCE [LARGE SCALE GENOMIC DNA]</scope>
    <source>
        <strain evidence="3 4">DSM 28760</strain>
    </source>
</reference>
<evidence type="ECO:0000256" key="1">
    <source>
        <dbReference type="ARBA" id="ARBA00005622"/>
    </source>
</evidence>
<dbReference type="SUPFAM" id="SSF53474">
    <property type="entry name" value="alpha/beta-Hydrolases"/>
    <property type="match status" value="1"/>
</dbReference>
<dbReference type="RefSeq" id="WP_183750114.1">
    <property type="nucleotide sequence ID" value="NZ_JACICC010000001.1"/>
</dbReference>
<dbReference type="Proteomes" id="UP000537592">
    <property type="component" value="Unassembled WGS sequence"/>
</dbReference>
<sequence>MNTDPQPFHVPGVRVHVIRSPFDGFAYRIFIAQPEQPPPDTGYPAIFLLDANATFMATVESLRMRVRRQASTGIVPAVVVGIGYDTDDAYDTARRRYDFSREVIPPTEIGTSTASAKAASVPATGGAATMARLIDDVVRPLAARAAPLDPSHQTLIGHSLGGCFVLSQLVQNPAAFESYIAISPSVWADEDWLLAHAATLNERLPTDMPPRRALITVGEFEQTLAPWQTELSNPERVLAMRQKRAMRDKAHNLARRLGVNDPDRLIVRFEELPGEDHSSSALVGISRGLRFALWPGAAALRNI</sequence>
<evidence type="ECO:0000313" key="4">
    <source>
        <dbReference type="Proteomes" id="UP000537592"/>
    </source>
</evidence>
<dbReference type="EMBL" id="JACICC010000001">
    <property type="protein sequence ID" value="MBB3808067.1"/>
    <property type="molecule type" value="Genomic_DNA"/>
</dbReference>
<dbReference type="GO" id="GO:0016788">
    <property type="term" value="F:hydrolase activity, acting on ester bonds"/>
    <property type="evidence" value="ECO:0007669"/>
    <property type="project" value="TreeGrafter"/>
</dbReference>
<name>A0A7W5Z1D7_9HYPH</name>
<organism evidence="3 4">
    <name type="scientific">Pseudochelatococcus contaminans</name>
    <dbReference type="NCBI Taxonomy" id="1538103"/>
    <lineage>
        <taxon>Bacteria</taxon>
        <taxon>Pseudomonadati</taxon>
        <taxon>Pseudomonadota</taxon>
        <taxon>Alphaproteobacteria</taxon>
        <taxon>Hyphomicrobiales</taxon>
        <taxon>Chelatococcaceae</taxon>
        <taxon>Pseudochelatococcus</taxon>
    </lineage>
</organism>
<comment type="caution">
    <text evidence="3">The sequence shown here is derived from an EMBL/GenBank/DDBJ whole genome shotgun (WGS) entry which is preliminary data.</text>
</comment>
<evidence type="ECO:0000256" key="2">
    <source>
        <dbReference type="ARBA" id="ARBA00022801"/>
    </source>
</evidence>
<dbReference type="InterPro" id="IPR000801">
    <property type="entry name" value="Esterase-like"/>
</dbReference>
<dbReference type="Pfam" id="PF00756">
    <property type="entry name" value="Esterase"/>
    <property type="match status" value="1"/>
</dbReference>
<dbReference type="InterPro" id="IPR052558">
    <property type="entry name" value="Siderophore_Hydrolase_D"/>
</dbReference>
<keyword evidence="2" id="KW-0378">Hydrolase</keyword>
<protein>
    <recommendedName>
        <fullName evidence="5">Alpha/beta hydrolase</fullName>
    </recommendedName>
</protein>
<dbReference type="InterPro" id="IPR029058">
    <property type="entry name" value="AB_hydrolase_fold"/>
</dbReference>
<proteinExistence type="inferred from homology"/>
<comment type="similarity">
    <text evidence="1">Belongs to the esterase D family.</text>
</comment>
<evidence type="ECO:0008006" key="5">
    <source>
        <dbReference type="Google" id="ProtNLM"/>
    </source>
</evidence>
<accession>A0A7W5Z1D7</accession>
<keyword evidence="4" id="KW-1185">Reference proteome</keyword>